<dbReference type="InterPro" id="IPR010331">
    <property type="entry name" value="ExoD"/>
</dbReference>
<feature type="transmembrane region" description="Helical" evidence="1">
    <location>
        <begin position="130"/>
        <end position="152"/>
    </location>
</feature>
<protein>
    <recommendedName>
        <fullName evidence="4">Exopolysaccharide biosynthesis protein</fullName>
    </recommendedName>
</protein>
<dbReference type="PIRSF" id="PIRSF033239">
    <property type="entry name" value="ExoD"/>
    <property type="match status" value="1"/>
</dbReference>
<keyword evidence="1" id="KW-0812">Transmembrane</keyword>
<keyword evidence="1" id="KW-1133">Transmembrane helix</keyword>
<dbReference type="PANTHER" id="PTHR41795">
    <property type="entry name" value="EXOPOLYSACCHARIDE SYNTHESIS PROTEIN"/>
    <property type="match status" value="1"/>
</dbReference>
<comment type="caution">
    <text evidence="2">The sequence shown here is derived from an EMBL/GenBank/DDBJ whole genome shotgun (WGS) entry which is preliminary data.</text>
</comment>
<accession>A0A7W5EW66</accession>
<dbReference type="PANTHER" id="PTHR41795:SF1">
    <property type="entry name" value="EXOPOLYSACCHARIDE SYNTHESIS PROTEIN"/>
    <property type="match status" value="1"/>
</dbReference>
<dbReference type="AlphaFoldDB" id="A0A7W5EW66"/>
<dbReference type="Proteomes" id="UP000518892">
    <property type="component" value="Unassembled WGS sequence"/>
</dbReference>
<gene>
    <name evidence="2" type="ORF">FHR97_003344</name>
</gene>
<keyword evidence="3" id="KW-1185">Reference proteome</keyword>
<feature type="transmembrane region" description="Helical" evidence="1">
    <location>
        <begin position="73"/>
        <end position="92"/>
    </location>
</feature>
<proteinExistence type="predicted"/>
<dbReference type="EMBL" id="JACHXR010000012">
    <property type="protein sequence ID" value="MBB3232476.1"/>
    <property type="molecule type" value="Genomic_DNA"/>
</dbReference>
<feature type="transmembrane region" description="Helical" evidence="1">
    <location>
        <begin position="186"/>
        <end position="203"/>
    </location>
</feature>
<feature type="transmembrane region" description="Helical" evidence="1">
    <location>
        <begin position="48"/>
        <end position="67"/>
    </location>
</feature>
<name>A0A7W5EW66_9GAMM</name>
<evidence type="ECO:0000313" key="3">
    <source>
        <dbReference type="Proteomes" id="UP000518892"/>
    </source>
</evidence>
<organism evidence="2 3">
    <name type="scientific">Halomonas stenophila</name>
    <dbReference type="NCBI Taxonomy" id="795312"/>
    <lineage>
        <taxon>Bacteria</taxon>
        <taxon>Pseudomonadati</taxon>
        <taxon>Pseudomonadota</taxon>
        <taxon>Gammaproteobacteria</taxon>
        <taxon>Oceanospirillales</taxon>
        <taxon>Halomonadaceae</taxon>
        <taxon>Halomonas</taxon>
    </lineage>
</organism>
<dbReference type="Pfam" id="PF06055">
    <property type="entry name" value="ExoD"/>
    <property type="match status" value="1"/>
</dbReference>
<keyword evidence="1" id="KW-0472">Membrane</keyword>
<evidence type="ECO:0000313" key="2">
    <source>
        <dbReference type="EMBL" id="MBB3232476.1"/>
    </source>
</evidence>
<sequence length="204" mass="22133">MTDDTQQASPQAGPRNLTTLIAQVQQAGRRREDVSLEAILDAVGRRSFAPFLLIAGLVTLAPLLGDIPGVPSLMASLVVLVAAQLLLGRRHIWLPRGLLRRRVSRERFVRVTDWMVRPARWVDRLLRARLVWLARPPAHLPVALTCLLIGLAMPPMELVPFTANGAGLALTLFGLALLAEDGLMAMLAYLLTGGTLTMVVIGLA</sequence>
<feature type="transmembrane region" description="Helical" evidence="1">
    <location>
        <begin position="158"/>
        <end position="179"/>
    </location>
</feature>
<dbReference type="RefSeq" id="WP_183384915.1">
    <property type="nucleotide sequence ID" value="NZ_JACHXR010000012.1"/>
</dbReference>
<reference evidence="2 3" key="1">
    <citation type="submission" date="2020-08" db="EMBL/GenBank/DDBJ databases">
        <title>Genomic Encyclopedia of Type Strains, Phase III (KMG-III): the genomes of soil and plant-associated and newly described type strains.</title>
        <authorList>
            <person name="Whitman W."/>
        </authorList>
    </citation>
    <scope>NUCLEOTIDE SEQUENCE [LARGE SCALE GENOMIC DNA]</scope>
    <source>
        <strain evidence="2 3">CECT 7744</strain>
    </source>
</reference>
<evidence type="ECO:0008006" key="4">
    <source>
        <dbReference type="Google" id="ProtNLM"/>
    </source>
</evidence>
<evidence type="ECO:0000256" key="1">
    <source>
        <dbReference type="SAM" id="Phobius"/>
    </source>
</evidence>